<dbReference type="Gene3D" id="1.10.10.10">
    <property type="entry name" value="Winged helix-like DNA-binding domain superfamily/Winged helix DNA-binding domain"/>
    <property type="match status" value="1"/>
</dbReference>
<dbReference type="InterPro" id="IPR014284">
    <property type="entry name" value="RNA_pol_sigma-70_dom"/>
</dbReference>
<dbReference type="InterPro" id="IPR013249">
    <property type="entry name" value="RNA_pol_sigma70_r4_t2"/>
</dbReference>
<keyword evidence="2" id="KW-0805">Transcription regulation</keyword>
<dbReference type="PANTHER" id="PTHR43133">
    <property type="entry name" value="RNA POLYMERASE ECF-TYPE SIGMA FACTO"/>
    <property type="match status" value="1"/>
</dbReference>
<gene>
    <name evidence="7" type="ORF">H6A32_14205</name>
</gene>
<accession>A0ABS2EK30</accession>
<evidence type="ECO:0000259" key="6">
    <source>
        <dbReference type="Pfam" id="PF08281"/>
    </source>
</evidence>
<dbReference type="InterPro" id="IPR013324">
    <property type="entry name" value="RNA_pol_sigma_r3/r4-like"/>
</dbReference>
<dbReference type="EMBL" id="JACJKH010000033">
    <property type="protein sequence ID" value="MBM6745434.1"/>
    <property type="molecule type" value="Genomic_DNA"/>
</dbReference>
<dbReference type="Pfam" id="PF04542">
    <property type="entry name" value="Sigma70_r2"/>
    <property type="match status" value="1"/>
</dbReference>
<evidence type="ECO:0000256" key="1">
    <source>
        <dbReference type="ARBA" id="ARBA00010641"/>
    </source>
</evidence>
<evidence type="ECO:0000259" key="5">
    <source>
        <dbReference type="Pfam" id="PF04542"/>
    </source>
</evidence>
<evidence type="ECO:0000313" key="7">
    <source>
        <dbReference type="EMBL" id="MBM6745434.1"/>
    </source>
</evidence>
<dbReference type="CDD" id="cd06171">
    <property type="entry name" value="Sigma70_r4"/>
    <property type="match status" value="1"/>
</dbReference>
<feature type="domain" description="RNA polymerase sigma-70 region 2" evidence="5">
    <location>
        <begin position="14"/>
        <end position="79"/>
    </location>
</feature>
<dbReference type="PANTHER" id="PTHR43133:SF60">
    <property type="entry name" value="RNA POLYMERASE SIGMA FACTOR SIGV"/>
    <property type="match status" value="1"/>
</dbReference>
<dbReference type="Gene3D" id="1.10.1740.10">
    <property type="match status" value="1"/>
</dbReference>
<keyword evidence="8" id="KW-1185">Reference proteome</keyword>
<protein>
    <submittedName>
        <fullName evidence="7">Sigma-70 family RNA polymerase sigma factor</fullName>
    </submittedName>
</protein>
<dbReference type="NCBIfam" id="TIGR02937">
    <property type="entry name" value="sigma70-ECF"/>
    <property type="match status" value="1"/>
</dbReference>
<sequence>MQPEWKKKKLKAWMEAYGDAVLRTCYLYLKDRYLSEDAAQETFVKVYEHMETFRGESSEKTWITRIAVNVCKNYIRKNWFQKERTSLDEGRQQDGSYEMAEDGMTLVPAIFGLPEKYREVILLYYYRELKVKEIADILDLKEAAVLQRLKRGRADVGI</sequence>
<comment type="caution">
    <text evidence="7">The sequence shown here is derived from an EMBL/GenBank/DDBJ whole genome shotgun (WGS) entry which is preliminary data.</text>
</comment>
<dbReference type="SUPFAM" id="SSF88659">
    <property type="entry name" value="Sigma3 and sigma4 domains of RNA polymerase sigma factors"/>
    <property type="match status" value="1"/>
</dbReference>
<dbReference type="InterPro" id="IPR036388">
    <property type="entry name" value="WH-like_DNA-bd_sf"/>
</dbReference>
<evidence type="ECO:0000256" key="2">
    <source>
        <dbReference type="ARBA" id="ARBA00023015"/>
    </source>
</evidence>
<feature type="domain" description="RNA polymerase sigma factor 70 region 4 type 2" evidence="6">
    <location>
        <begin position="113"/>
        <end position="154"/>
    </location>
</feature>
<dbReference type="InterPro" id="IPR039425">
    <property type="entry name" value="RNA_pol_sigma-70-like"/>
</dbReference>
<keyword evidence="4" id="KW-0804">Transcription</keyword>
<reference evidence="7 8" key="1">
    <citation type="journal article" date="2021" name="Sci. Rep.">
        <title>The distribution of antibiotic resistance genes in chicken gut microbiota commensals.</title>
        <authorList>
            <person name="Juricova H."/>
            <person name="Matiasovicova J."/>
            <person name="Kubasova T."/>
            <person name="Cejkova D."/>
            <person name="Rychlik I."/>
        </authorList>
    </citation>
    <scope>NUCLEOTIDE SEQUENCE [LARGE SCALE GENOMIC DNA]</scope>
    <source>
        <strain evidence="7 8">An770</strain>
    </source>
</reference>
<comment type="similarity">
    <text evidence="1">Belongs to the sigma-70 factor family. ECF subfamily.</text>
</comment>
<evidence type="ECO:0000256" key="3">
    <source>
        <dbReference type="ARBA" id="ARBA00023082"/>
    </source>
</evidence>
<keyword evidence="3" id="KW-0731">Sigma factor</keyword>
<proteinExistence type="inferred from homology"/>
<dbReference type="Proteomes" id="UP000775686">
    <property type="component" value="Unassembled WGS sequence"/>
</dbReference>
<dbReference type="InterPro" id="IPR013325">
    <property type="entry name" value="RNA_pol_sigma_r2"/>
</dbReference>
<dbReference type="SUPFAM" id="SSF88946">
    <property type="entry name" value="Sigma2 domain of RNA polymerase sigma factors"/>
    <property type="match status" value="1"/>
</dbReference>
<dbReference type="Pfam" id="PF08281">
    <property type="entry name" value="Sigma70_r4_2"/>
    <property type="match status" value="1"/>
</dbReference>
<dbReference type="InterPro" id="IPR007627">
    <property type="entry name" value="RNA_pol_sigma70_r2"/>
</dbReference>
<evidence type="ECO:0000313" key="8">
    <source>
        <dbReference type="Proteomes" id="UP000775686"/>
    </source>
</evidence>
<organism evidence="7 8">
    <name type="scientific">Drancourtella massiliensis</name>
    <dbReference type="NCBI Taxonomy" id="1632013"/>
    <lineage>
        <taxon>Bacteria</taxon>
        <taxon>Bacillati</taxon>
        <taxon>Bacillota</taxon>
        <taxon>Clostridia</taxon>
        <taxon>Eubacteriales</taxon>
        <taxon>Oscillospiraceae</taxon>
        <taxon>Drancourtella</taxon>
    </lineage>
</organism>
<dbReference type="RefSeq" id="WP_204864667.1">
    <property type="nucleotide sequence ID" value="NZ_JACJKH010000033.1"/>
</dbReference>
<evidence type="ECO:0000256" key="4">
    <source>
        <dbReference type="ARBA" id="ARBA00023163"/>
    </source>
</evidence>
<name>A0ABS2EK30_9FIRM</name>